<organism evidence="1 2">
    <name type="scientific">Escherichia coli</name>
    <dbReference type="NCBI Taxonomy" id="562"/>
    <lineage>
        <taxon>Bacteria</taxon>
        <taxon>Pseudomonadati</taxon>
        <taxon>Pseudomonadota</taxon>
        <taxon>Gammaproteobacteria</taxon>
        <taxon>Enterobacterales</taxon>
        <taxon>Enterobacteriaceae</taxon>
        <taxon>Escherichia</taxon>
    </lineage>
</organism>
<accession>A0A377K6F6</accession>
<gene>
    <name evidence="1" type="ORF">NCTC9075_03479</name>
</gene>
<proteinExistence type="predicted"/>
<dbReference type="Proteomes" id="UP000254181">
    <property type="component" value="Unassembled WGS sequence"/>
</dbReference>
<evidence type="ECO:0000313" key="2">
    <source>
        <dbReference type="Proteomes" id="UP000254181"/>
    </source>
</evidence>
<dbReference type="EMBL" id="UGEM01000004">
    <property type="protein sequence ID" value="STP20040.1"/>
    <property type="molecule type" value="Genomic_DNA"/>
</dbReference>
<dbReference type="AlphaFoldDB" id="A0A377K6F6"/>
<name>A0A377K6F6_ECOLX</name>
<protein>
    <submittedName>
        <fullName evidence="1">Filamentous hemagglutinin family outer membrane protein</fullName>
    </submittedName>
</protein>
<evidence type="ECO:0000313" key="1">
    <source>
        <dbReference type="EMBL" id="STP20040.1"/>
    </source>
</evidence>
<reference evidence="1 2" key="1">
    <citation type="submission" date="2018-06" db="EMBL/GenBank/DDBJ databases">
        <authorList>
            <consortium name="Pathogen Informatics"/>
            <person name="Doyle S."/>
        </authorList>
    </citation>
    <scope>NUCLEOTIDE SEQUENCE [LARGE SCALE GENOMIC DNA]</scope>
    <source>
        <strain evidence="1 2">NCTC9075</strain>
    </source>
</reference>
<sequence>MAENHIGCRESKYVAICIAPDVCKVGDAIVPFDSFQDLTHEKIYISNVRARGNPILTVDCIIAGTRSNAGKGVSFWHQSGQR</sequence>